<proteinExistence type="predicted"/>
<keyword evidence="2" id="KW-1185">Reference proteome</keyword>
<reference evidence="1 2" key="1">
    <citation type="submission" date="2016-07" db="EMBL/GenBank/DDBJ databases">
        <title>Draft genome of the white-rot fungus Obba rivulosa 3A-2.</title>
        <authorList>
            <consortium name="DOE Joint Genome Institute"/>
            <person name="Miettinen O."/>
            <person name="Riley R."/>
            <person name="Acob R."/>
            <person name="Barry K."/>
            <person name="Cullen D."/>
            <person name="De Vries R."/>
            <person name="Hainaut M."/>
            <person name="Hatakka A."/>
            <person name="Henrissat B."/>
            <person name="Hilden K."/>
            <person name="Kuo R."/>
            <person name="Labutti K."/>
            <person name="Lipzen A."/>
            <person name="Makela M.R."/>
            <person name="Sandor L."/>
            <person name="Spatafora J.W."/>
            <person name="Grigoriev I.V."/>
            <person name="Hibbett D.S."/>
        </authorList>
    </citation>
    <scope>NUCLEOTIDE SEQUENCE [LARGE SCALE GENOMIC DNA]</scope>
    <source>
        <strain evidence="1 2">3A-2</strain>
    </source>
</reference>
<sequence>MQLHSRRPRRFGGRGSSRPALLHDDFDTVYNNLEQLMGQVQQLTKKHQGLLSSENGLRRIQFRHAIFEPLTEGNAYTAEELALPREVRIEGWPVSTAAVRTALNSMRRHTVYDMHGVLIPPSEYMTRLRGAVTIVRFNLAAYTFGQLPDHRHMLWRTLHIYACWSPHCSHHSCLFSVVECACA</sequence>
<gene>
    <name evidence="1" type="ORF">OBBRIDRAFT_859612</name>
</gene>
<accession>A0A8E2DPL8</accession>
<dbReference type="OrthoDB" id="2758200at2759"/>
<dbReference type="AlphaFoldDB" id="A0A8E2DPL8"/>
<dbReference type="EMBL" id="KV722355">
    <property type="protein sequence ID" value="OCH93423.1"/>
    <property type="molecule type" value="Genomic_DNA"/>
</dbReference>
<evidence type="ECO:0000313" key="1">
    <source>
        <dbReference type="EMBL" id="OCH93423.1"/>
    </source>
</evidence>
<organism evidence="1 2">
    <name type="scientific">Obba rivulosa</name>
    <dbReference type="NCBI Taxonomy" id="1052685"/>
    <lineage>
        <taxon>Eukaryota</taxon>
        <taxon>Fungi</taxon>
        <taxon>Dikarya</taxon>
        <taxon>Basidiomycota</taxon>
        <taxon>Agaricomycotina</taxon>
        <taxon>Agaricomycetes</taxon>
        <taxon>Polyporales</taxon>
        <taxon>Gelatoporiaceae</taxon>
        <taxon>Obba</taxon>
    </lineage>
</organism>
<protein>
    <submittedName>
        <fullName evidence="1">Uncharacterized protein</fullName>
    </submittedName>
</protein>
<evidence type="ECO:0000313" key="2">
    <source>
        <dbReference type="Proteomes" id="UP000250043"/>
    </source>
</evidence>
<name>A0A8E2DPL8_9APHY</name>
<dbReference type="Proteomes" id="UP000250043">
    <property type="component" value="Unassembled WGS sequence"/>
</dbReference>